<keyword evidence="9 14" id="KW-0012">Acyltransferase</keyword>
<evidence type="ECO:0000256" key="3">
    <source>
        <dbReference type="ARBA" id="ARBA00022679"/>
    </source>
</evidence>
<feature type="domain" description="Phospholipid/glycerol acyltransferase" evidence="13">
    <location>
        <begin position="53"/>
        <end position="182"/>
    </location>
</feature>
<evidence type="ECO:0000256" key="5">
    <source>
        <dbReference type="ARBA" id="ARBA00022792"/>
    </source>
</evidence>
<organism evidence="14 15">
    <name type="scientific">Calocera cornea HHB12733</name>
    <dbReference type="NCBI Taxonomy" id="1353952"/>
    <lineage>
        <taxon>Eukaryota</taxon>
        <taxon>Fungi</taxon>
        <taxon>Dikarya</taxon>
        <taxon>Basidiomycota</taxon>
        <taxon>Agaricomycotina</taxon>
        <taxon>Dacrymycetes</taxon>
        <taxon>Dacrymycetales</taxon>
        <taxon>Dacrymycetaceae</taxon>
        <taxon>Calocera</taxon>
    </lineage>
</organism>
<evidence type="ECO:0000256" key="11">
    <source>
        <dbReference type="ARBA" id="ARBA00047906"/>
    </source>
</evidence>
<comment type="similarity">
    <text evidence="2 12">Belongs to the taffazin family.</text>
</comment>
<gene>
    <name evidence="14" type="ORF">CALCODRAFT_465317</name>
</gene>
<dbReference type="OrthoDB" id="193467at2759"/>
<evidence type="ECO:0000256" key="7">
    <source>
        <dbReference type="ARBA" id="ARBA00023128"/>
    </source>
</evidence>
<evidence type="ECO:0000313" key="15">
    <source>
        <dbReference type="Proteomes" id="UP000076842"/>
    </source>
</evidence>
<dbReference type="STRING" id="1353952.A0A165IFX7"/>
<keyword evidence="15" id="KW-1185">Reference proteome</keyword>
<comment type="catalytic activity">
    <reaction evidence="11">
        <text>1'-[1,2-diacyl-sn-glycero-3-phospho],3'-[1-acyl-sn-glycero-3-phospho]-glycerol + a 1,2-diacyl-sn-glycero-3-phosphocholine = a cardiolipin + a 1-acyl-sn-glycero-3-phosphocholine</text>
        <dbReference type="Rhea" id="RHEA:33731"/>
        <dbReference type="ChEBI" id="CHEBI:57643"/>
        <dbReference type="ChEBI" id="CHEBI:58168"/>
        <dbReference type="ChEBI" id="CHEBI:62237"/>
        <dbReference type="ChEBI" id="CHEBI:64743"/>
    </reaction>
    <physiologicalReaction direction="left-to-right" evidence="11">
        <dbReference type="Rhea" id="RHEA:33732"/>
    </physiologicalReaction>
    <physiologicalReaction direction="right-to-left" evidence="11">
        <dbReference type="Rhea" id="RHEA:33733"/>
    </physiologicalReaction>
</comment>
<sequence length="263" mass="29245">MVYQRISSCTVGAVGLLCKAFLRWGCKDVKVEGLEVLTKALEDKSRREQGRGVLTVCNHVSVLDDPIIWGIMPTNTYFNPNLSRWTLGASDIIFTNPLYGVFFRAGQVFETFRGGGIHQAAVDDAIKKLDEGRWVHIFPEGKINQPCFNPAGGLFPFKWGMGRMIMEAKSTPVIIPMWITGTDQVMPEPRQFPNKFPLPGKRLSITICHDPKLNDVVGEMRSGWLARGQLAGETADTRSLITARIQDSVVALRNRLESKSVPA</sequence>
<dbReference type="EMBL" id="KV423930">
    <property type="protein sequence ID" value="KZT60520.1"/>
    <property type="molecule type" value="Genomic_DNA"/>
</dbReference>
<protein>
    <recommendedName>
        <fullName evidence="12">Tafazzin family protein</fullName>
    </recommendedName>
</protein>
<dbReference type="InterPro" id="IPR002123">
    <property type="entry name" value="Plipid/glycerol_acylTrfase"/>
</dbReference>
<dbReference type="PANTHER" id="PTHR12497:SF0">
    <property type="entry name" value="TAFAZZIN"/>
    <property type="match status" value="1"/>
</dbReference>
<dbReference type="GO" id="GO:0005741">
    <property type="term" value="C:mitochondrial outer membrane"/>
    <property type="evidence" value="ECO:0007669"/>
    <property type="project" value="UniProtKB-SubCell"/>
</dbReference>
<evidence type="ECO:0000256" key="9">
    <source>
        <dbReference type="ARBA" id="ARBA00023315"/>
    </source>
</evidence>
<dbReference type="GO" id="GO:0047184">
    <property type="term" value="F:1-acylglycerophosphocholine O-acyltransferase activity"/>
    <property type="evidence" value="ECO:0007669"/>
    <property type="project" value="TreeGrafter"/>
</dbReference>
<dbReference type="PANTHER" id="PTHR12497">
    <property type="entry name" value="TAZ PROTEIN TAFAZZIN"/>
    <property type="match status" value="1"/>
</dbReference>
<dbReference type="InParanoid" id="A0A165IFX7"/>
<evidence type="ECO:0000256" key="10">
    <source>
        <dbReference type="ARBA" id="ARBA00024323"/>
    </source>
</evidence>
<dbReference type="SUPFAM" id="SSF69593">
    <property type="entry name" value="Glycerol-3-phosphate (1)-acyltransferase"/>
    <property type="match status" value="1"/>
</dbReference>
<keyword evidence="4" id="KW-1000">Mitochondrion outer membrane</keyword>
<dbReference type="GO" id="GO:0035965">
    <property type="term" value="P:cardiolipin acyl-chain remodeling"/>
    <property type="evidence" value="ECO:0007669"/>
    <property type="project" value="TreeGrafter"/>
</dbReference>
<name>A0A165IFX7_9BASI</name>
<reference evidence="14 15" key="1">
    <citation type="journal article" date="2016" name="Mol. Biol. Evol.">
        <title>Comparative Genomics of Early-Diverging Mushroom-Forming Fungi Provides Insights into the Origins of Lignocellulose Decay Capabilities.</title>
        <authorList>
            <person name="Nagy L.G."/>
            <person name="Riley R."/>
            <person name="Tritt A."/>
            <person name="Adam C."/>
            <person name="Daum C."/>
            <person name="Floudas D."/>
            <person name="Sun H."/>
            <person name="Yadav J.S."/>
            <person name="Pangilinan J."/>
            <person name="Larsson K.H."/>
            <person name="Matsuura K."/>
            <person name="Barry K."/>
            <person name="Labutti K."/>
            <person name="Kuo R."/>
            <person name="Ohm R.A."/>
            <person name="Bhattacharya S.S."/>
            <person name="Shirouzu T."/>
            <person name="Yoshinaga Y."/>
            <person name="Martin F.M."/>
            <person name="Grigoriev I.V."/>
            <person name="Hibbett D.S."/>
        </authorList>
    </citation>
    <scope>NUCLEOTIDE SEQUENCE [LARGE SCALE GENOMIC DNA]</scope>
    <source>
        <strain evidence="14 15">HHB12733</strain>
    </source>
</reference>
<accession>A0A165IFX7</accession>
<keyword evidence="5" id="KW-0999">Mitochondrion inner membrane</keyword>
<dbReference type="AlphaFoldDB" id="A0A165IFX7"/>
<comment type="subcellular location">
    <subcellularLocation>
        <location evidence="1">Mitochondrion inner membrane</location>
        <topology evidence="1">Peripheral membrane protein</topology>
        <orientation evidence="1">Intermembrane side</orientation>
    </subcellularLocation>
    <subcellularLocation>
        <location evidence="10">Mitochondrion outer membrane</location>
        <topology evidence="10">Peripheral membrane protein</topology>
        <orientation evidence="10">Intermembrane side</orientation>
    </subcellularLocation>
</comment>
<dbReference type="InterPro" id="IPR000872">
    <property type="entry name" value="Tafazzin"/>
</dbReference>
<evidence type="ECO:0000313" key="14">
    <source>
        <dbReference type="EMBL" id="KZT60520.1"/>
    </source>
</evidence>
<keyword evidence="6" id="KW-0443">Lipid metabolism</keyword>
<dbReference type="GO" id="GO:0007007">
    <property type="term" value="P:inner mitochondrial membrane organization"/>
    <property type="evidence" value="ECO:0007669"/>
    <property type="project" value="TreeGrafter"/>
</dbReference>
<proteinExistence type="inferred from homology"/>
<evidence type="ECO:0000256" key="6">
    <source>
        <dbReference type="ARBA" id="ARBA00023098"/>
    </source>
</evidence>
<dbReference type="GO" id="GO:0005743">
    <property type="term" value="C:mitochondrial inner membrane"/>
    <property type="evidence" value="ECO:0007669"/>
    <property type="project" value="UniProtKB-SubCell"/>
</dbReference>
<evidence type="ECO:0000256" key="8">
    <source>
        <dbReference type="ARBA" id="ARBA00023136"/>
    </source>
</evidence>
<dbReference type="Proteomes" id="UP000076842">
    <property type="component" value="Unassembled WGS sequence"/>
</dbReference>
<keyword evidence="3 14" id="KW-0808">Transferase</keyword>
<evidence type="ECO:0000256" key="12">
    <source>
        <dbReference type="RuleBase" id="RU365062"/>
    </source>
</evidence>
<evidence type="ECO:0000256" key="2">
    <source>
        <dbReference type="ARBA" id="ARBA00010524"/>
    </source>
</evidence>
<evidence type="ECO:0000256" key="1">
    <source>
        <dbReference type="ARBA" id="ARBA00004137"/>
    </source>
</evidence>
<dbReference type="CDD" id="cd07989">
    <property type="entry name" value="LPLAT_AGPAT-like"/>
    <property type="match status" value="1"/>
</dbReference>
<evidence type="ECO:0000256" key="4">
    <source>
        <dbReference type="ARBA" id="ARBA00022787"/>
    </source>
</evidence>
<keyword evidence="8" id="KW-0472">Membrane</keyword>
<evidence type="ECO:0000259" key="13">
    <source>
        <dbReference type="SMART" id="SM00563"/>
    </source>
</evidence>
<dbReference type="SMART" id="SM00563">
    <property type="entry name" value="PlsC"/>
    <property type="match status" value="1"/>
</dbReference>
<keyword evidence="7" id="KW-0496">Mitochondrion</keyword>
<dbReference type="Pfam" id="PF01553">
    <property type="entry name" value="Acyltransferase"/>
    <property type="match status" value="1"/>
</dbReference>
<dbReference type="PRINTS" id="PR00979">
    <property type="entry name" value="TAFAZZIN"/>
</dbReference>